<feature type="non-terminal residue" evidence="2">
    <location>
        <position position="1"/>
    </location>
</feature>
<organism evidence="2">
    <name type="scientific">Arthrobacter sp. O4</name>
    <dbReference type="NCBI Taxonomy" id="1104720"/>
    <lineage>
        <taxon>Bacteria</taxon>
        <taxon>Bacillati</taxon>
        <taxon>Actinomycetota</taxon>
        <taxon>Actinomycetes</taxon>
        <taxon>Micrococcales</taxon>
        <taxon>Micrococcaceae</taxon>
        <taxon>Arthrobacter</taxon>
    </lineage>
</organism>
<name>K0JD34_9MICC</name>
<accession>K0JD34</accession>
<proteinExistence type="predicted"/>
<reference evidence="2" key="1">
    <citation type="journal article" date="2012" name="BMC Microbiol.">
        <title>Characterization of copper-resistant bacteria and bacterial communities from copper-polluted agricultural soils of central Chile.</title>
        <authorList>
            <person name="Altimira F."/>
            <person name="Yanez C."/>
            <person name="Bravo G."/>
            <person name="Gonzalez M."/>
            <person name="Rojas L.A."/>
            <person name="Seeger M."/>
        </authorList>
    </citation>
    <scope>NUCLEOTIDE SEQUENCE</scope>
    <source>
        <strain evidence="2">O4</strain>
    </source>
</reference>
<protein>
    <submittedName>
        <fullName evidence="2">Multi-copper oxidase</fullName>
    </submittedName>
</protein>
<evidence type="ECO:0000313" key="2">
    <source>
        <dbReference type="EMBL" id="CCG28526.1"/>
    </source>
</evidence>
<gene>
    <name evidence="2" type="primary">copA</name>
</gene>
<feature type="compositionally biased region" description="Basic residues" evidence="1">
    <location>
        <begin position="146"/>
        <end position="158"/>
    </location>
</feature>
<sequence>WMDGITGTPDDVLKELSGGMSMSGSTMSGGTNERAVVEHVHVQQHNVRWHDARHGPRFHLLSVAVGVRCGVGGDGDEAYADGFPERLPGRGRRGCQLPVPPVQLKIPGRSGDPGRHCCSGDPATDHQRRRRHRLPRRHPGPEAHPHPHRQRHRLPRRHPGPEAHPHPHRRVPGRPSGCRRCSPPDG</sequence>
<evidence type="ECO:0000256" key="1">
    <source>
        <dbReference type="SAM" id="MobiDB-lite"/>
    </source>
</evidence>
<dbReference type="AlphaFoldDB" id="K0JD34"/>
<feature type="region of interest" description="Disordered" evidence="1">
    <location>
        <begin position="91"/>
        <end position="186"/>
    </location>
</feature>
<feature type="compositionally biased region" description="Basic residues" evidence="1">
    <location>
        <begin position="127"/>
        <end position="138"/>
    </location>
</feature>
<dbReference type="EMBL" id="HE716436">
    <property type="protein sequence ID" value="CCG28526.1"/>
    <property type="molecule type" value="Genomic_DNA"/>
</dbReference>